<dbReference type="GO" id="GO:0004671">
    <property type="term" value="F:protein C-terminal S-isoprenylcysteine carboxyl O-methyltransferase activity"/>
    <property type="evidence" value="ECO:0007669"/>
    <property type="project" value="UniProtKB-EC"/>
</dbReference>
<proteinExistence type="predicted"/>
<gene>
    <name evidence="1" type="ORF">ACFOOT_10280</name>
</gene>
<dbReference type="RefSeq" id="WP_191326277.1">
    <property type="nucleotide sequence ID" value="NZ_BMZP01000038.1"/>
</dbReference>
<evidence type="ECO:0000313" key="1">
    <source>
        <dbReference type="EMBL" id="MFC3671810.1"/>
    </source>
</evidence>
<dbReference type="EC" id="2.1.1.334" evidence="1"/>
<protein>
    <submittedName>
        <fullName evidence="1">Methyltransferase family protein</fullName>
        <ecNumber evidence="1">2.1.1.100</ecNumber>
        <ecNumber evidence="1">2.1.1.334</ecNumber>
    </submittedName>
</protein>
<sequence length="136" mass="15343">MSLVDHLLYAVAWGMFGLSHSLLAGAEARRGVGLSALRAYRLGPFVGWSQLRGEEDAVQTLVVTGLHRKVRHPLCTAALLLLWGRVDDELSLATAIWGSLYLAVGSHFEERRLMSRYGESYRRYRAITPRFFPRLL</sequence>
<dbReference type="GO" id="GO:0032259">
    <property type="term" value="P:methylation"/>
    <property type="evidence" value="ECO:0007669"/>
    <property type="project" value="UniProtKB-KW"/>
</dbReference>
<organism evidence="1 2">
    <name type="scientific">Novosphingobium pokkalii</name>
    <dbReference type="NCBI Taxonomy" id="1770194"/>
    <lineage>
        <taxon>Bacteria</taxon>
        <taxon>Pseudomonadati</taxon>
        <taxon>Pseudomonadota</taxon>
        <taxon>Alphaproteobacteria</taxon>
        <taxon>Sphingomonadales</taxon>
        <taxon>Sphingomonadaceae</taxon>
        <taxon>Novosphingobium</taxon>
    </lineage>
</organism>
<keyword evidence="1" id="KW-0808">Transferase</keyword>
<name>A0ABV7V2Z8_9SPHN</name>
<accession>A0ABV7V2Z8</accession>
<reference evidence="2" key="1">
    <citation type="journal article" date="2019" name="Int. J. Syst. Evol. Microbiol.">
        <title>The Global Catalogue of Microorganisms (GCM) 10K type strain sequencing project: providing services to taxonomists for standard genome sequencing and annotation.</title>
        <authorList>
            <consortium name="The Broad Institute Genomics Platform"/>
            <consortium name="The Broad Institute Genome Sequencing Center for Infectious Disease"/>
            <person name="Wu L."/>
            <person name="Ma J."/>
        </authorList>
    </citation>
    <scope>NUCLEOTIDE SEQUENCE [LARGE SCALE GENOMIC DNA]</scope>
    <source>
        <strain evidence="2">KCTC 42224</strain>
    </source>
</reference>
<evidence type="ECO:0000313" key="2">
    <source>
        <dbReference type="Proteomes" id="UP001595683"/>
    </source>
</evidence>
<dbReference type="Gene3D" id="1.20.120.1630">
    <property type="match status" value="1"/>
</dbReference>
<comment type="caution">
    <text evidence="1">The sequence shown here is derived from an EMBL/GenBank/DDBJ whole genome shotgun (WGS) entry which is preliminary data.</text>
</comment>
<dbReference type="EMBL" id="JBHRYE010000014">
    <property type="protein sequence ID" value="MFC3671810.1"/>
    <property type="molecule type" value="Genomic_DNA"/>
</dbReference>
<dbReference type="EC" id="2.1.1.100" evidence="1"/>
<keyword evidence="2" id="KW-1185">Reference proteome</keyword>
<dbReference type="Proteomes" id="UP001595683">
    <property type="component" value="Unassembled WGS sequence"/>
</dbReference>
<keyword evidence="1" id="KW-0489">Methyltransferase</keyword>